<proteinExistence type="predicted"/>
<dbReference type="EMBL" id="JANAVB010030817">
    <property type="protein sequence ID" value="KAJ6812975.1"/>
    <property type="molecule type" value="Genomic_DNA"/>
</dbReference>
<dbReference type="InterPro" id="IPR025564">
    <property type="entry name" value="CAAD_dom"/>
</dbReference>
<comment type="subcellular location">
    <subcellularLocation>
        <location evidence="1">Membrane</location>
        <topology evidence="1">Multi-pass membrane protein</topology>
    </subcellularLocation>
</comment>
<dbReference type="AlphaFoldDB" id="A0AAX6FAN6"/>
<keyword evidence="2" id="KW-0812">Transmembrane</keyword>
<dbReference type="Proteomes" id="UP001140949">
    <property type="component" value="Unassembled WGS sequence"/>
</dbReference>
<dbReference type="PANTHER" id="PTHR33222:SF2">
    <property type="entry name" value="PROTEIN CURVATURE THYLAKOID 1D, CHLOROPLASTIC"/>
    <property type="match status" value="1"/>
</dbReference>
<dbReference type="Pfam" id="PF14159">
    <property type="entry name" value="CAAD"/>
    <property type="match status" value="1"/>
</dbReference>
<dbReference type="PANTHER" id="PTHR33222">
    <property type="match status" value="1"/>
</dbReference>
<comment type="caution">
    <text evidence="4">The sequence shown here is derived from an EMBL/GenBank/DDBJ whole genome shotgun (WGS) entry which is preliminary data.</text>
</comment>
<dbReference type="GO" id="GO:0009535">
    <property type="term" value="C:chloroplast thylakoid membrane"/>
    <property type="evidence" value="ECO:0007669"/>
    <property type="project" value="TreeGrafter"/>
</dbReference>
<organism evidence="4 5">
    <name type="scientific">Iris pallida</name>
    <name type="common">Sweet iris</name>
    <dbReference type="NCBI Taxonomy" id="29817"/>
    <lineage>
        <taxon>Eukaryota</taxon>
        <taxon>Viridiplantae</taxon>
        <taxon>Streptophyta</taxon>
        <taxon>Embryophyta</taxon>
        <taxon>Tracheophyta</taxon>
        <taxon>Spermatophyta</taxon>
        <taxon>Magnoliopsida</taxon>
        <taxon>Liliopsida</taxon>
        <taxon>Asparagales</taxon>
        <taxon>Iridaceae</taxon>
        <taxon>Iridoideae</taxon>
        <taxon>Irideae</taxon>
        <taxon>Iris</taxon>
    </lineage>
</organism>
<evidence type="ECO:0000313" key="4">
    <source>
        <dbReference type="EMBL" id="KAJ6812975.1"/>
    </source>
</evidence>
<name>A0AAX6FAN6_IRIPA</name>
<keyword evidence="2" id="KW-0472">Membrane</keyword>
<accession>A0AAX6FAN6</accession>
<keyword evidence="2" id="KW-1133">Transmembrane helix</keyword>
<feature type="transmembrane region" description="Helical" evidence="2">
    <location>
        <begin position="200"/>
        <end position="218"/>
    </location>
</feature>
<evidence type="ECO:0000256" key="1">
    <source>
        <dbReference type="ARBA" id="ARBA00004141"/>
    </source>
</evidence>
<evidence type="ECO:0000256" key="2">
    <source>
        <dbReference type="SAM" id="Phobius"/>
    </source>
</evidence>
<feature type="transmembrane region" description="Helical" evidence="2">
    <location>
        <begin position="12"/>
        <end position="35"/>
    </location>
</feature>
<dbReference type="InterPro" id="IPR033344">
    <property type="entry name" value="CURT1"/>
</dbReference>
<feature type="transmembrane region" description="Helical" evidence="2">
    <location>
        <begin position="174"/>
        <end position="194"/>
    </location>
</feature>
<protein>
    <submittedName>
        <fullName evidence="4">Protein CURVATURE THYLAKOID 1D, chloroplastic-like</fullName>
    </submittedName>
</protein>
<evidence type="ECO:0000259" key="3">
    <source>
        <dbReference type="Pfam" id="PF14159"/>
    </source>
</evidence>
<sequence length="246" mass="27262">MLLGSAFVAPHFVGGWGVPNANGAFCSLLLSINFFHFKKKKKKNSCSRKYTFINSAPHHKPNQNPSSPSPMDLRFVPRSLTILLPIARAHLRPTSLPKSFTSHFRSGFRATASSPDASTFVPDLEKRPNESAKDGIGEAPFEFVSGEESPEKSEAEEFVDKVNVKLDTDDNYSIFIYGTGALVALWLSSAVVGALDSIPLIPNVFELVGLAYTIWFSYRYLIFKKNREELFAKIDEIKGTIIGLDN</sequence>
<feature type="domain" description="Cyanobacterial aminoacyl-tRNA synthetase CAAD" evidence="3">
    <location>
        <begin position="168"/>
        <end position="243"/>
    </location>
</feature>
<reference evidence="4" key="1">
    <citation type="journal article" date="2023" name="GigaByte">
        <title>Genome assembly of the bearded iris, Iris pallida Lam.</title>
        <authorList>
            <person name="Bruccoleri R.E."/>
            <person name="Oakeley E.J."/>
            <person name="Faust A.M.E."/>
            <person name="Altorfer M."/>
            <person name="Dessus-Babus S."/>
            <person name="Burckhardt D."/>
            <person name="Oertli M."/>
            <person name="Naumann U."/>
            <person name="Petersen F."/>
            <person name="Wong J."/>
        </authorList>
    </citation>
    <scope>NUCLEOTIDE SEQUENCE</scope>
    <source>
        <strain evidence="4">GSM-AAB239-AS_SAM_17_03QT</strain>
    </source>
</reference>
<evidence type="ECO:0000313" key="5">
    <source>
        <dbReference type="Proteomes" id="UP001140949"/>
    </source>
</evidence>
<keyword evidence="5" id="KW-1185">Reference proteome</keyword>
<gene>
    <name evidence="4" type="ORF">M6B38_146565</name>
</gene>
<reference evidence="4" key="2">
    <citation type="submission" date="2023-04" db="EMBL/GenBank/DDBJ databases">
        <authorList>
            <person name="Bruccoleri R.E."/>
            <person name="Oakeley E.J."/>
            <person name="Faust A.-M."/>
            <person name="Dessus-Babus S."/>
            <person name="Altorfer M."/>
            <person name="Burckhardt D."/>
            <person name="Oertli M."/>
            <person name="Naumann U."/>
            <person name="Petersen F."/>
            <person name="Wong J."/>
        </authorList>
    </citation>
    <scope>NUCLEOTIDE SEQUENCE</scope>
    <source>
        <strain evidence="4">GSM-AAB239-AS_SAM_17_03QT</strain>
        <tissue evidence="4">Leaf</tissue>
    </source>
</reference>